<evidence type="ECO:0000313" key="3">
    <source>
        <dbReference type="WBParaSite" id="Hba_04373"/>
    </source>
</evidence>
<protein>
    <submittedName>
        <fullName evidence="2 3">HTH_48 domain-containing protein</fullName>
    </submittedName>
</protein>
<accession>A0A1I7W9V8</accession>
<proteinExistence type="predicted"/>
<dbReference type="Proteomes" id="UP000095283">
    <property type="component" value="Unplaced"/>
</dbReference>
<organism evidence="1 2">
    <name type="scientific">Heterorhabditis bacteriophora</name>
    <name type="common">Entomopathogenic nematode worm</name>
    <dbReference type="NCBI Taxonomy" id="37862"/>
    <lineage>
        <taxon>Eukaryota</taxon>
        <taxon>Metazoa</taxon>
        <taxon>Ecdysozoa</taxon>
        <taxon>Nematoda</taxon>
        <taxon>Chromadorea</taxon>
        <taxon>Rhabditida</taxon>
        <taxon>Rhabditina</taxon>
        <taxon>Rhabditomorpha</taxon>
        <taxon>Strongyloidea</taxon>
        <taxon>Heterorhabditidae</taxon>
        <taxon>Heterorhabditis</taxon>
    </lineage>
</organism>
<evidence type="ECO:0000313" key="1">
    <source>
        <dbReference type="Proteomes" id="UP000095283"/>
    </source>
</evidence>
<sequence length="69" mass="7854">MSRAICTVIICLLEQGEENDVIAKKLCEFGTVEHRSTSGRPRSVNTTQMWKVHKRILPGKQTYEEDGSF</sequence>
<dbReference type="WBParaSite" id="Hba_01435">
    <property type="protein sequence ID" value="Hba_01435"/>
    <property type="gene ID" value="Hba_01435"/>
</dbReference>
<dbReference type="WBParaSite" id="Hba_04373">
    <property type="protein sequence ID" value="Hba_04373"/>
    <property type="gene ID" value="Hba_04373"/>
</dbReference>
<dbReference type="AlphaFoldDB" id="A0A1I7W9V8"/>
<name>A0A1I7W9V8_HETBA</name>
<reference evidence="2 3" key="1">
    <citation type="submission" date="2016-11" db="UniProtKB">
        <authorList>
            <consortium name="WormBaseParasite"/>
        </authorList>
    </citation>
    <scope>IDENTIFICATION</scope>
</reference>
<evidence type="ECO:0000313" key="2">
    <source>
        <dbReference type="WBParaSite" id="Hba_01435"/>
    </source>
</evidence>
<keyword evidence="1" id="KW-1185">Reference proteome</keyword>